<dbReference type="InterPro" id="IPR001480">
    <property type="entry name" value="Bulb-type_lectin_dom"/>
</dbReference>
<dbReference type="CDD" id="cd00028">
    <property type="entry name" value="B_lectin"/>
    <property type="match status" value="1"/>
</dbReference>
<comment type="similarity">
    <text evidence="1 4">Belongs to the glycosyl hydrolase 26 family.</text>
</comment>
<dbReference type="GO" id="GO:0006080">
    <property type="term" value="P:substituted mannan metabolic process"/>
    <property type="evidence" value="ECO:0007669"/>
    <property type="project" value="InterPro"/>
</dbReference>
<dbReference type="AlphaFoldDB" id="A0A495IC25"/>
<dbReference type="Pfam" id="PF02156">
    <property type="entry name" value="Glyco_hydro_26"/>
    <property type="match status" value="1"/>
</dbReference>
<dbReference type="InterPro" id="IPR022790">
    <property type="entry name" value="GH26_dom"/>
</dbReference>
<sequence>MYPDAPGKRFVLVRIFGRIGIAVLAFGLVLSPVVATDGVANATTSGSELSGASGNGVSDGSFGTWRGASVDIAGTWSDNDLNSVNFWQFQQGGDLANWNKPVDVAVGAIDAGETWQAAASGAYDARWTTSLTLLKKLRSGTTATTYIRFAHEMNGNWYPWSVNASNYTYFDAAWKRYRALQQRIFPQAKLVFSLNRESIGTGMDWRKFFPGSYYVDVIGVDYYNQYPYVSSDTQWSSSLQDTDQWGAPKGLAQYLAYAKSQGLPLAIPEWSGDNEFGDSPAFVTDLLSYAKANGGDGAGQIAYDILFNVGGYNRDFQLYGPDAAMPKSSAAYKAFFTSGPATSPSAPKSSPAPSPSWLKAGTSMTPGSSLVSSNGKYRLAFQSDGNLVVYTSANKAIWQSKTAGKHGTRLSLQNDANLVLYRSTPSPVWYTRTSGRGAGSTLTMQSDGNLVLRNSAGRALWFTRR</sequence>
<keyword evidence="3 4" id="KW-0326">Glycosidase</keyword>
<organism evidence="7 8">
    <name type="scientific">Frondihabitans australicus</name>
    <dbReference type="NCBI Taxonomy" id="386892"/>
    <lineage>
        <taxon>Bacteria</taxon>
        <taxon>Bacillati</taxon>
        <taxon>Actinomycetota</taxon>
        <taxon>Actinomycetes</taxon>
        <taxon>Micrococcales</taxon>
        <taxon>Microbacteriaceae</taxon>
        <taxon>Frondihabitans</taxon>
    </lineage>
</organism>
<dbReference type="SUPFAM" id="SSF51445">
    <property type="entry name" value="(Trans)glycosidases"/>
    <property type="match status" value="1"/>
</dbReference>
<dbReference type="Proteomes" id="UP000280008">
    <property type="component" value="Unassembled WGS sequence"/>
</dbReference>
<proteinExistence type="inferred from homology"/>
<dbReference type="Gene3D" id="3.20.20.80">
    <property type="entry name" value="Glycosidases"/>
    <property type="match status" value="1"/>
</dbReference>
<dbReference type="SUPFAM" id="SSF51110">
    <property type="entry name" value="alpha-D-mannose-specific plant lectins"/>
    <property type="match status" value="1"/>
</dbReference>
<dbReference type="PANTHER" id="PTHR40079">
    <property type="entry name" value="MANNAN ENDO-1,4-BETA-MANNOSIDASE E-RELATED"/>
    <property type="match status" value="1"/>
</dbReference>
<evidence type="ECO:0000256" key="1">
    <source>
        <dbReference type="ARBA" id="ARBA00007754"/>
    </source>
</evidence>
<dbReference type="PROSITE" id="PS50927">
    <property type="entry name" value="BULB_LECTIN"/>
    <property type="match status" value="1"/>
</dbReference>
<dbReference type="SMART" id="SM00108">
    <property type="entry name" value="B_lectin"/>
    <property type="match status" value="1"/>
</dbReference>
<reference evidence="7 8" key="1">
    <citation type="submission" date="2018-10" db="EMBL/GenBank/DDBJ databases">
        <title>Sequencing the genomes of 1000 actinobacteria strains.</title>
        <authorList>
            <person name="Klenk H.-P."/>
        </authorList>
    </citation>
    <scope>NUCLEOTIDE SEQUENCE [LARGE SCALE GENOMIC DNA]</scope>
    <source>
        <strain evidence="7 8">DSM 17894</strain>
    </source>
</reference>
<feature type="domain" description="Bulb-type lectin" evidence="5">
    <location>
        <begin position="355"/>
        <end position="465"/>
    </location>
</feature>
<evidence type="ECO:0000259" key="5">
    <source>
        <dbReference type="PROSITE" id="PS50927"/>
    </source>
</evidence>
<dbReference type="Gene3D" id="2.90.10.10">
    <property type="entry name" value="Bulb-type lectin domain"/>
    <property type="match status" value="1"/>
</dbReference>
<dbReference type="PANTHER" id="PTHR40079:SF6">
    <property type="entry name" value="GH26 DOMAIN-CONTAINING PROTEIN"/>
    <property type="match status" value="1"/>
</dbReference>
<evidence type="ECO:0000259" key="6">
    <source>
        <dbReference type="PROSITE" id="PS51764"/>
    </source>
</evidence>
<dbReference type="GO" id="GO:0016985">
    <property type="term" value="F:mannan endo-1,4-beta-mannosidase activity"/>
    <property type="evidence" value="ECO:0007669"/>
    <property type="project" value="InterPro"/>
</dbReference>
<evidence type="ECO:0000256" key="4">
    <source>
        <dbReference type="PROSITE-ProRule" id="PRU01100"/>
    </source>
</evidence>
<dbReference type="InterPro" id="IPR017853">
    <property type="entry name" value="GH"/>
</dbReference>
<dbReference type="EMBL" id="RBKS01000001">
    <property type="protein sequence ID" value="RKR73554.1"/>
    <property type="molecule type" value="Genomic_DNA"/>
</dbReference>
<dbReference type="PROSITE" id="PS51764">
    <property type="entry name" value="GH26"/>
    <property type="match status" value="1"/>
</dbReference>
<name>A0A495IC25_9MICO</name>
<dbReference type="Gene3D" id="2.90.10.30">
    <property type="match status" value="1"/>
</dbReference>
<evidence type="ECO:0000313" key="7">
    <source>
        <dbReference type="EMBL" id="RKR73554.1"/>
    </source>
</evidence>
<feature type="active site" description="Nucleophile" evidence="4">
    <location>
        <position position="269"/>
    </location>
</feature>
<evidence type="ECO:0000256" key="3">
    <source>
        <dbReference type="ARBA" id="ARBA00023295"/>
    </source>
</evidence>
<dbReference type="OrthoDB" id="516973at2"/>
<gene>
    <name evidence="7" type="ORF">C8E83_0647</name>
</gene>
<keyword evidence="8" id="KW-1185">Reference proteome</keyword>
<feature type="active site" description="Proton donor" evidence="4">
    <location>
        <position position="152"/>
    </location>
</feature>
<comment type="caution">
    <text evidence="7">The sequence shown here is derived from an EMBL/GenBank/DDBJ whole genome shotgun (WGS) entry which is preliminary data.</text>
</comment>
<evidence type="ECO:0000256" key="2">
    <source>
        <dbReference type="ARBA" id="ARBA00022801"/>
    </source>
</evidence>
<dbReference type="InterPro" id="IPR000805">
    <property type="entry name" value="Glyco_hydro_26"/>
</dbReference>
<evidence type="ECO:0000313" key="8">
    <source>
        <dbReference type="Proteomes" id="UP000280008"/>
    </source>
</evidence>
<dbReference type="InterPro" id="IPR036426">
    <property type="entry name" value="Bulb-type_lectin_dom_sf"/>
</dbReference>
<feature type="domain" description="GH26" evidence="6">
    <location>
        <begin position="25"/>
        <end position="345"/>
    </location>
</feature>
<keyword evidence="2 4" id="KW-0378">Hydrolase</keyword>
<protein>
    <submittedName>
        <fullName evidence="7">Glycosyl hydrolase family 26</fullName>
    </submittedName>
</protein>
<accession>A0A495IC25</accession>